<keyword evidence="1" id="KW-1133">Transmembrane helix</keyword>
<proteinExistence type="predicted"/>
<reference evidence="2 3" key="1">
    <citation type="submission" date="2024-01" db="EMBL/GenBank/DDBJ databases">
        <authorList>
            <consortium name="Genoscope - CEA"/>
            <person name="William W."/>
        </authorList>
    </citation>
    <scope>NUCLEOTIDE SEQUENCE [LARGE SCALE GENOMIC DNA]</scope>
    <source>
        <strain evidence="2 3">29B2s-10</strain>
    </source>
</reference>
<feature type="transmembrane region" description="Helical" evidence="1">
    <location>
        <begin position="179"/>
        <end position="197"/>
    </location>
</feature>
<keyword evidence="3" id="KW-1185">Reference proteome</keyword>
<feature type="transmembrane region" description="Helical" evidence="1">
    <location>
        <begin position="288"/>
        <end position="309"/>
    </location>
</feature>
<dbReference type="PANTHER" id="PTHR12459:SF15">
    <property type="entry name" value="TRANSMEMBRANE PROTEIN 135"/>
    <property type="match status" value="1"/>
</dbReference>
<keyword evidence="1" id="KW-0812">Transmembrane</keyword>
<dbReference type="EMBL" id="OZ004257">
    <property type="protein sequence ID" value="CAK7908524.1"/>
    <property type="molecule type" value="Genomic_DNA"/>
</dbReference>
<protein>
    <recommendedName>
        <fullName evidence="4">Transmembrane protein 135 N-terminal domain-containing protein</fullName>
    </recommendedName>
</protein>
<evidence type="ECO:0008006" key="4">
    <source>
        <dbReference type="Google" id="ProtNLM"/>
    </source>
</evidence>
<name>A0ABP0EHG1_9ASCO</name>
<feature type="transmembrane region" description="Helical" evidence="1">
    <location>
        <begin position="35"/>
        <end position="56"/>
    </location>
</feature>
<feature type="transmembrane region" description="Helical" evidence="1">
    <location>
        <begin position="321"/>
        <end position="344"/>
    </location>
</feature>
<evidence type="ECO:0000313" key="2">
    <source>
        <dbReference type="EMBL" id="CAK7908524.1"/>
    </source>
</evidence>
<gene>
    <name evidence="2" type="ORF">CAAN4_E10638</name>
</gene>
<dbReference type="PANTHER" id="PTHR12459">
    <property type="entry name" value="TRANSMEMBRANE PROTEIN 135-RELATED"/>
    <property type="match status" value="1"/>
</dbReference>
<accession>A0ABP0EHG1</accession>
<organism evidence="2 3">
    <name type="scientific">[Candida] anglica</name>
    <dbReference type="NCBI Taxonomy" id="148631"/>
    <lineage>
        <taxon>Eukaryota</taxon>
        <taxon>Fungi</taxon>
        <taxon>Dikarya</taxon>
        <taxon>Ascomycota</taxon>
        <taxon>Saccharomycotina</taxon>
        <taxon>Pichiomycetes</taxon>
        <taxon>Debaryomycetaceae</taxon>
        <taxon>Kurtzmaniella</taxon>
    </lineage>
</organism>
<dbReference type="Proteomes" id="UP001497600">
    <property type="component" value="Chromosome E"/>
</dbReference>
<keyword evidence="1" id="KW-0472">Membrane</keyword>
<sequence>MSSPNASLISPQTVRLARLFLKHMDKRVARPSLKAFFYAYLYVTLPRVFNHVIISIRKKQYDQIFPRVFKILLSALNPSKFPTFAARLVAGINILEPIIYKLLKDSKIVTKPINNIFLSTLLSSFISGYASFPKFQNHILSYGRYYSLDLTLLVTTRALDTALSTTLSKFTPESIAKHGNALLFIVSCSLIMFSWFYRPGALPPAYRKWITSAANMDQEIIDALKHLRDGTLVYGDETCINRDVLVPYCIRHGEDVSNGSLVINQPLTCRTVHAFKTNNCELHALWRFIRGFCFAIKIYGPLNGLMLLFPIKNQKMQNRIIYAIKSSIRSSCFLGAFISFYWYAVCLARKRILPRLFPKVPLTRWDDTFAPTAGAIACGFSSFIESAQRRKELALFVAPRALGTIIPTASSVKNLRYESIAFSVSMAVLVAYSKNDPKSVRGIFGRGLKQVFSIDSYK</sequence>
<evidence type="ECO:0000313" key="3">
    <source>
        <dbReference type="Proteomes" id="UP001497600"/>
    </source>
</evidence>
<dbReference type="InterPro" id="IPR026749">
    <property type="entry name" value="Tmem135"/>
</dbReference>
<evidence type="ECO:0000256" key="1">
    <source>
        <dbReference type="SAM" id="Phobius"/>
    </source>
</evidence>